<accession>A0A2U1J7T6</accession>
<dbReference type="AlphaFoldDB" id="A0A2U1J7T6"/>
<comment type="caution">
    <text evidence="1">The sequence shown here is derived from an EMBL/GenBank/DDBJ whole genome shotgun (WGS) entry which is preliminary data.</text>
</comment>
<proteinExistence type="predicted"/>
<evidence type="ECO:0008006" key="3">
    <source>
        <dbReference type="Google" id="ProtNLM"/>
    </source>
</evidence>
<sequence length="210" mass="24414">MPKLLPGKQHSPINIGERVSEFLEVYEIITSKNNSKEKTLLFPFYCTKEIQSSIKRTKSFESRNWEDFKVMLRRRYIDPITTDPLEHINKLVNKGTLFEGFLSFVDEFEYESKKLESAGEISGGEELYSDGKLLEYSKLLKIFSSLCQAKEKLKRIMHSEATSAGHVGAPLIYEDKMEDLIKQMSALTLILRETWKSHHKKQTKTSERDR</sequence>
<gene>
    <name evidence="1" type="ORF">BB558_002884</name>
</gene>
<reference evidence="1 2" key="1">
    <citation type="journal article" date="2018" name="MBio">
        <title>Comparative Genomics Reveals the Core Gene Toolbox for the Fungus-Insect Symbiosis.</title>
        <authorList>
            <person name="Wang Y."/>
            <person name="Stata M."/>
            <person name="Wang W."/>
            <person name="Stajich J.E."/>
            <person name="White M.M."/>
            <person name="Moncalvo J.M."/>
        </authorList>
    </citation>
    <scope>NUCLEOTIDE SEQUENCE [LARGE SCALE GENOMIC DNA]</scope>
    <source>
        <strain evidence="1 2">AUS-126-30</strain>
    </source>
</reference>
<dbReference type="EMBL" id="MBFU01000232">
    <property type="protein sequence ID" value="PWA01038.1"/>
    <property type="molecule type" value="Genomic_DNA"/>
</dbReference>
<keyword evidence="2" id="KW-1185">Reference proteome</keyword>
<evidence type="ECO:0000313" key="2">
    <source>
        <dbReference type="Proteomes" id="UP000245591"/>
    </source>
</evidence>
<organism evidence="1 2">
    <name type="scientific">Smittium angustum</name>
    <dbReference type="NCBI Taxonomy" id="133377"/>
    <lineage>
        <taxon>Eukaryota</taxon>
        <taxon>Fungi</taxon>
        <taxon>Fungi incertae sedis</taxon>
        <taxon>Zoopagomycota</taxon>
        <taxon>Kickxellomycotina</taxon>
        <taxon>Harpellomycetes</taxon>
        <taxon>Harpellales</taxon>
        <taxon>Legeriomycetaceae</taxon>
        <taxon>Smittium</taxon>
    </lineage>
</organism>
<protein>
    <recommendedName>
        <fullName evidence="3">Retrotransposon gag domain-containing protein</fullName>
    </recommendedName>
</protein>
<name>A0A2U1J7T6_SMIAN</name>
<evidence type="ECO:0000313" key="1">
    <source>
        <dbReference type="EMBL" id="PWA01038.1"/>
    </source>
</evidence>
<dbReference type="Proteomes" id="UP000245591">
    <property type="component" value="Unassembled WGS sequence"/>
</dbReference>